<dbReference type="InterPro" id="IPR007110">
    <property type="entry name" value="Ig-like_dom"/>
</dbReference>
<dbReference type="PROSITE" id="PS50835">
    <property type="entry name" value="IG_LIKE"/>
    <property type="match status" value="1"/>
</dbReference>
<dbReference type="InterPro" id="IPR036179">
    <property type="entry name" value="Ig-like_dom_sf"/>
</dbReference>
<dbReference type="InterPro" id="IPR013151">
    <property type="entry name" value="Immunoglobulin_dom"/>
</dbReference>
<gene>
    <name evidence="3" type="ORF">M9458_002372</name>
</gene>
<accession>A0ABD0S0R6</accession>
<reference evidence="3 4" key="1">
    <citation type="submission" date="2024-05" db="EMBL/GenBank/DDBJ databases">
        <title>Genome sequencing and assembly of Indian major carp, Cirrhinus mrigala (Hamilton, 1822).</title>
        <authorList>
            <person name="Mohindra V."/>
            <person name="Chowdhury L.M."/>
            <person name="Lal K."/>
            <person name="Jena J.K."/>
        </authorList>
    </citation>
    <scope>NUCLEOTIDE SEQUENCE [LARGE SCALE GENOMIC DNA]</scope>
    <source>
        <strain evidence="3">CM1030</strain>
        <tissue evidence="3">Blood</tissue>
    </source>
</reference>
<evidence type="ECO:0000259" key="2">
    <source>
        <dbReference type="PROSITE" id="PS50835"/>
    </source>
</evidence>
<evidence type="ECO:0000256" key="1">
    <source>
        <dbReference type="ARBA" id="ARBA00023319"/>
    </source>
</evidence>
<dbReference type="Gene3D" id="2.60.40.10">
    <property type="entry name" value="Immunoglobulins"/>
    <property type="match status" value="1"/>
</dbReference>
<feature type="domain" description="Ig-like" evidence="2">
    <location>
        <begin position="1"/>
        <end position="80"/>
    </location>
</feature>
<comment type="caution">
    <text evidence="3">The sequence shown here is derived from an EMBL/GenBank/DDBJ whole genome shotgun (WGS) entry which is preliminary data.</text>
</comment>
<dbReference type="Pfam" id="PF00047">
    <property type="entry name" value="ig"/>
    <property type="match status" value="1"/>
</dbReference>
<feature type="non-terminal residue" evidence="3">
    <location>
        <position position="1"/>
    </location>
</feature>
<dbReference type="InterPro" id="IPR013783">
    <property type="entry name" value="Ig-like_fold"/>
</dbReference>
<proteinExistence type="predicted"/>
<protein>
    <recommendedName>
        <fullName evidence="2">Ig-like domain-containing protein</fullName>
    </recommendedName>
</protein>
<keyword evidence="4" id="KW-1185">Reference proteome</keyword>
<evidence type="ECO:0000313" key="4">
    <source>
        <dbReference type="Proteomes" id="UP001529510"/>
    </source>
</evidence>
<feature type="non-terminal residue" evidence="3">
    <location>
        <position position="104"/>
    </location>
</feature>
<dbReference type="EMBL" id="JAMKFB020000001">
    <property type="protein sequence ID" value="KAL0204354.1"/>
    <property type="molecule type" value="Genomic_DNA"/>
</dbReference>
<evidence type="ECO:0000313" key="3">
    <source>
        <dbReference type="EMBL" id="KAL0204354.1"/>
    </source>
</evidence>
<organism evidence="3 4">
    <name type="scientific">Cirrhinus mrigala</name>
    <name type="common">Mrigala</name>
    <dbReference type="NCBI Taxonomy" id="683832"/>
    <lineage>
        <taxon>Eukaryota</taxon>
        <taxon>Metazoa</taxon>
        <taxon>Chordata</taxon>
        <taxon>Craniata</taxon>
        <taxon>Vertebrata</taxon>
        <taxon>Euteleostomi</taxon>
        <taxon>Actinopterygii</taxon>
        <taxon>Neopterygii</taxon>
        <taxon>Teleostei</taxon>
        <taxon>Ostariophysi</taxon>
        <taxon>Cypriniformes</taxon>
        <taxon>Cyprinidae</taxon>
        <taxon>Labeoninae</taxon>
        <taxon>Labeonini</taxon>
        <taxon>Cirrhinus</taxon>
    </lineage>
</organism>
<dbReference type="Proteomes" id="UP001529510">
    <property type="component" value="Unassembled WGS sequence"/>
</dbReference>
<dbReference type="AlphaFoldDB" id="A0ABD0S0R6"/>
<sequence>VQDDSTLSTGETLLLTCSVSAEASVGLEVTWLMNGTRILAHLSRDGVLTNTSDVVDMKRLGKWDFQLKVHGVELSDAGLYADGGRWYRAAEKISDPVRVHIIKQ</sequence>
<keyword evidence="1" id="KW-0393">Immunoglobulin domain</keyword>
<dbReference type="SUPFAM" id="SSF48726">
    <property type="entry name" value="Immunoglobulin"/>
    <property type="match status" value="1"/>
</dbReference>
<name>A0ABD0S0R6_CIRMR</name>